<dbReference type="GeneID" id="24890670"/>
<dbReference type="PANTHER" id="PTHR43861">
    <property type="entry name" value="TRANS-ACONITATE 2-METHYLTRANSFERASE-RELATED"/>
    <property type="match status" value="1"/>
</dbReference>
<gene>
    <name evidence="3" type="ORF">JH146_0079</name>
</gene>
<keyword evidence="1" id="KW-0808">Transferase</keyword>
<dbReference type="EMBL" id="CP009149">
    <property type="protein sequence ID" value="AIJ04930.1"/>
    <property type="molecule type" value="Genomic_DNA"/>
</dbReference>
<dbReference type="Gene3D" id="3.40.50.150">
    <property type="entry name" value="Vaccinia Virus protein VP39"/>
    <property type="match status" value="1"/>
</dbReference>
<dbReference type="InterPro" id="IPR029063">
    <property type="entry name" value="SAM-dependent_MTases_sf"/>
</dbReference>
<proteinExistence type="predicted"/>
<organism evidence="3 4">
    <name type="scientific">Methanocaldococcus bathoardescens</name>
    <dbReference type="NCBI Taxonomy" id="1301915"/>
    <lineage>
        <taxon>Archaea</taxon>
        <taxon>Methanobacteriati</taxon>
        <taxon>Methanobacteriota</taxon>
        <taxon>Methanomada group</taxon>
        <taxon>Methanococci</taxon>
        <taxon>Methanococcales</taxon>
        <taxon>Methanocaldococcaceae</taxon>
        <taxon>Methanocaldococcus</taxon>
    </lineage>
</organism>
<dbReference type="OrthoDB" id="6027at2157"/>
<evidence type="ECO:0000256" key="1">
    <source>
        <dbReference type="ARBA" id="ARBA00022679"/>
    </source>
</evidence>
<dbReference type="KEGG" id="mjh:JH146_0079"/>
<protein>
    <recommendedName>
        <fullName evidence="2">Methyltransferase domain-containing protein</fullName>
    </recommendedName>
</protein>
<dbReference type="GO" id="GO:0016740">
    <property type="term" value="F:transferase activity"/>
    <property type="evidence" value="ECO:0007669"/>
    <property type="project" value="UniProtKB-KW"/>
</dbReference>
<dbReference type="RefSeq" id="WP_048201146.1">
    <property type="nucleotide sequence ID" value="NZ_CP009149.1"/>
</dbReference>
<dbReference type="STRING" id="1301915.JH146_0079"/>
<feature type="domain" description="Methyltransferase" evidence="2">
    <location>
        <begin position="48"/>
        <end position="141"/>
    </location>
</feature>
<evidence type="ECO:0000259" key="2">
    <source>
        <dbReference type="Pfam" id="PF13649"/>
    </source>
</evidence>
<dbReference type="CDD" id="cd02440">
    <property type="entry name" value="AdoMet_MTases"/>
    <property type="match status" value="1"/>
</dbReference>
<evidence type="ECO:0000313" key="4">
    <source>
        <dbReference type="Proteomes" id="UP000028781"/>
    </source>
</evidence>
<dbReference type="Pfam" id="PF13649">
    <property type="entry name" value="Methyltransf_25"/>
    <property type="match status" value="1"/>
</dbReference>
<dbReference type="Proteomes" id="UP000028781">
    <property type="component" value="Chromosome"/>
</dbReference>
<dbReference type="InterPro" id="IPR041698">
    <property type="entry name" value="Methyltransf_25"/>
</dbReference>
<dbReference type="HOGENOM" id="CLU_100577_0_0_2"/>
<dbReference type="SUPFAM" id="SSF53335">
    <property type="entry name" value="S-adenosyl-L-methionine-dependent methyltransferases"/>
    <property type="match status" value="1"/>
</dbReference>
<accession>A0A076L9C8</accession>
<evidence type="ECO:0000313" key="3">
    <source>
        <dbReference type="EMBL" id="AIJ04930.1"/>
    </source>
</evidence>
<sequence length="250" mass="29395">MRTNENTIKKLDSIAKSYDPISPEKDFDYWLLQFDFEVLSKYLIGRKVIELGCGRGILTEKLVNVCQELLVVDGSEINIKYVRKKLENYSNIKFYHSLWEDFEYNNKDISDVVFFSGLEHIDKDTGLKVLNKIKNWLAPNGKLHIVVPNAYSLHRRIAYYMGIIKDVHEFSERDRLLGHKKVYDKEILFNELRSSGYKILHWEGIFLKPFPNSMMMNLDEKIIRGLYEVGKELPDYCAHIYVCAVVENNR</sequence>
<dbReference type="AlphaFoldDB" id="A0A076L9C8"/>
<name>A0A076L9C8_9EURY</name>
<keyword evidence="4" id="KW-1185">Reference proteome</keyword>
<reference evidence="3 4" key="1">
    <citation type="journal article" date="2015" name="Int. J. Syst. Evol. Microbiol.">
        <title>M ethanocaldococcus bathoardescens sp. nov., a hyperthermophilic methanogen isolated from a volcanically active deep-sea hydrothermal vent.</title>
        <authorList>
            <person name="Stewart L.C."/>
            <person name="Jung J.H."/>
            <person name="Kim Y.T."/>
            <person name="Kwon S.W."/>
            <person name="Park C.S."/>
            <person name="Holden J.F."/>
        </authorList>
    </citation>
    <scope>NUCLEOTIDE SEQUENCE [LARGE SCALE GENOMIC DNA]</scope>
    <source>
        <strain evidence="3 4">JH146</strain>
    </source>
</reference>